<accession>A0A1E5XQZ8</accession>
<dbReference type="GO" id="GO:0005886">
    <property type="term" value="C:plasma membrane"/>
    <property type="evidence" value="ECO:0007669"/>
    <property type="project" value="UniProtKB-SubCell"/>
</dbReference>
<dbReference type="OrthoDB" id="9807187at2"/>
<keyword evidence="5 7" id="KW-1133">Transmembrane helix</keyword>
<dbReference type="InterPro" id="IPR002758">
    <property type="entry name" value="Cation_antiport_E"/>
</dbReference>
<dbReference type="RefSeq" id="WP_069909873.1">
    <property type="nucleotide sequence ID" value="NZ_LAJE02000177.1"/>
</dbReference>
<keyword evidence="9" id="KW-1185">Reference proteome</keyword>
<dbReference type="PIRSF" id="PIRSF019239">
    <property type="entry name" value="MrpE"/>
    <property type="match status" value="1"/>
</dbReference>
<reference evidence="8 9" key="1">
    <citation type="journal article" date="2015" name="Genome Announc.">
        <title>Genome Assemblies of Three Soil-Associated Devosia species: D. insulae, D. limi, and D. soli.</title>
        <authorList>
            <person name="Hassan Y.I."/>
            <person name="Lepp D."/>
            <person name="Zhou T."/>
        </authorList>
    </citation>
    <scope>NUCLEOTIDE SEQUENCE [LARGE SCALE GENOMIC DNA]</scope>
    <source>
        <strain evidence="8 9">DS-56</strain>
    </source>
</reference>
<dbReference type="EMBL" id="LAJE02000177">
    <property type="protein sequence ID" value="OEO30924.1"/>
    <property type="molecule type" value="Genomic_DNA"/>
</dbReference>
<evidence type="ECO:0000256" key="6">
    <source>
        <dbReference type="ARBA" id="ARBA00023136"/>
    </source>
</evidence>
<comment type="subcellular location">
    <subcellularLocation>
        <location evidence="1">Cell membrane</location>
        <topology evidence="1">Multi-pass membrane protein</topology>
    </subcellularLocation>
</comment>
<sequence length="159" mass="16991">MSLVLLTIVLALGWAAATGSFTLPNLLLGALVSAACLFVVRGYVSRPNVLPRALRIGALAWLLVTELVMSALRVARLVLRPDLNAHIRPAIIAFPLSVTSDAEITLLANLITLTPGTLSVDVSEDRRLLYIHAIHVTDRAAFIRGIATGFEAKVAGAFR</sequence>
<protein>
    <submittedName>
        <fullName evidence="8">Cation:proton antiporter</fullName>
    </submittedName>
</protein>
<evidence type="ECO:0000256" key="2">
    <source>
        <dbReference type="ARBA" id="ARBA00006228"/>
    </source>
</evidence>
<evidence type="ECO:0000256" key="5">
    <source>
        <dbReference type="ARBA" id="ARBA00022989"/>
    </source>
</evidence>
<evidence type="ECO:0000256" key="3">
    <source>
        <dbReference type="ARBA" id="ARBA00022475"/>
    </source>
</evidence>
<dbReference type="PANTHER" id="PTHR34584">
    <property type="entry name" value="NA(+)/H(+) ANTIPORTER SUBUNIT E1"/>
    <property type="match status" value="1"/>
</dbReference>
<name>A0A1E5XQZ8_9HYPH</name>
<keyword evidence="4 7" id="KW-0812">Transmembrane</keyword>
<evidence type="ECO:0000313" key="8">
    <source>
        <dbReference type="EMBL" id="OEO30924.1"/>
    </source>
</evidence>
<comment type="caution">
    <text evidence="8">The sequence shown here is derived from an EMBL/GenBank/DDBJ whole genome shotgun (WGS) entry which is preliminary data.</text>
</comment>
<evidence type="ECO:0000313" key="9">
    <source>
        <dbReference type="Proteomes" id="UP000095463"/>
    </source>
</evidence>
<dbReference type="PANTHER" id="PTHR34584:SF1">
    <property type="entry name" value="NA(+)_H(+) ANTIPORTER SUBUNIT E1"/>
    <property type="match status" value="1"/>
</dbReference>
<dbReference type="Pfam" id="PF01899">
    <property type="entry name" value="MNHE"/>
    <property type="match status" value="1"/>
</dbReference>
<gene>
    <name evidence="8" type="ORF">VW23_018780</name>
</gene>
<dbReference type="GO" id="GO:0008324">
    <property type="term" value="F:monoatomic cation transmembrane transporter activity"/>
    <property type="evidence" value="ECO:0007669"/>
    <property type="project" value="InterPro"/>
</dbReference>
<keyword evidence="6 7" id="KW-0472">Membrane</keyword>
<dbReference type="AlphaFoldDB" id="A0A1E5XQZ8"/>
<feature type="transmembrane region" description="Helical" evidence="7">
    <location>
        <begin position="25"/>
        <end position="44"/>
    </location>
</feature>
<proteinExistence type="inferred from homology"/>
<evidence type="ECO:0000256" key="4">
    <source>
        <dbReference type="ARBA" id="ARBA00022692"/>
    </source>
</evidence>
<organism evidence="8 9">
    <name type="scientific">Devosia insulae DS-56</name>
    <dbReference type="NCBI Taxonomy" id="1116389"/>
    <lineage>
        <taxon>Bacteria</taxon>
        <taxon>Pseudomonadati</taxon>
        <taxon>Pseudomonadota</taxon>
        <taxon>Alphaproteobacteria</taxon>
        <taxon>Hyphomicrobiales</taxon>
        <taxon>Devosiaceae</taxon>
        <taxon>Devosia</taxon>
    </lineage>
</organism>
<evidence type="ECO:0000256" key="7">
    <source>
        <dbReference type="SAM" id="Phobius"/>
    </source>
</evidence>
<dbReference type="Proteomes" id="UP000095463">
    <property type="component" value="Unassembled WGS sequence"/>
</dbReference>
<evidence type="ECO:0000256" key="1">
    <source>
        <dbReference type="ARBA" id="ARBA00004651"/>
    </source>
</evidence>
<comment type="similarity">
    <text evidence="2">Belongs to the CPA3 antiporters (TC 2.A.63) subunit E family.</text>
</comment>
<keyword evidence="3" id="KW-1003">Cell membrane</keyword>